<feature type="domain" description="Rap1a immunity protein" evidence="1">
    <location>
        <begin position="35"/>
        <end position="120"/>
    </location>
</feature>
<dbReference type="AlphaFoldDB" id="A0A1U9KNH0"/>
<sequence>MMRHLVLFAAVTVLGVASPAHAQRLSPMKAGKFGQICTSPKGAAICDAYITGMADAGALAKLNARSEGDSSAVAGFCIPDGETGAAMRGHVVSWLKAHRDVLDQPVGKSVFAALHDSYSCPAGGTK</sequence>
<accession>A0A1U9KNH0</accession>
<protein>
    <recommendedName>
        <fullName evidence="1">Rap1a immunity protein domain-containing protein</fullName>
    </recommendedName>
</protein>
<dbReference type="STRING" id="320497.A0U93_04580"/>
<dbReference type="OrthoDB" id="7281972at2"/>
<dbReference type="EMBL" id="CP014691">
    <property type="protein sequence ID" value="AQS87328.1"/>
    <property type="molecule type" value="Genomic_DNA"/>
</dbReference>
<evidence type="ECO:0000259" key="1">
    <source>
        <dbReference type="Pfam" id="PF18602"/>
    </source>
</evidence>
<dbReference type="Proteomes" id="UP000188604">
    <property type="component" value="Chromosome"/>
</dbReference>
<dbReference type="KEGG" id="nch:A0U93_04580"/>
<proteinExistence type="predicted"/>
<organism evidence="2 3">
    <name type="scientific">Neoasaia chiangmaiensis</name>
    <dbReference type="NCBI Taxonomy" id="320497"/>
    <lineage>
        <taxon>Bacteria</taxon>
        <taxon>Pseudomonadati</taxon>
        <taxon>Pseudomonadota</taxon>
        <taxon>Alphaproteobacteria</taxon>
        <taxon>Acetobacterales</taxon>
        <taxon>Acetobacteraceae</taxon>
        <taxon>Neoasaia</taxon>
    </lineage>
</organism>
<keyword evidence="3" id="KW-1185">Reference proteome</keyword>
<dbReference type="Pfam" id="PF18602">
    <property type="entry name" value="Rap1a"/>
    <property type="match status" value="1"/>
</dbReference>
<evidence type="ECO:0000313" key="2">
    <source>
        <dbReference type="EMBL" id="AQS87328.1"/>
    </source>
</evidence>
<dbReference type="RefSeq" id="WP_077806306.1">
    <property type="nucleotide sequence ID" value="NZ_BJXS01000009.1"/>
</dbReference>
<reference evidence="2 3" key="1">
    <citation type="submission" date="2016-03" db="EMBL/GenBank/DDBJ databases">
        <title>Acetic acid bacteria sequencing.</title>
        <authorList>
            <person name="Brandt J."/>
            <person name="Jakob F."/>
            <person name="Vogel R.F."/>
        </authorList>
    </citation>
    <scope>NUCLEOTIDE SEQUENCE [LARGE SCALE GENOMIC DNA]</scope>
    <source>
        <strain evidence="2 3">NBRC 101099</strain>
    </source>
</reference>
<gene>
    <name evidence="2" type="ORF">A0U93_04580</name>
</gene>
<name>A0A1U9KNH0_9PROT</name>
<dbReference type="InterPro" id="IPR041238">
    <property type="entry name" value="Rap1a"/>
</dbReference>
<evidence type="ECO:0000313" key="3">
    <source>
        <dbReference type="Proteomes" id="UP000188604"/>
    </source>
</evidence>